<feature type="region of interest" description="Disordered" evidence="5">
    <location>
        <begin position="1"/>
        <end position="24"/>
    </location>
</feature>
<accession>A0A840E8W4</accession>
<protein>
    <recommendedName>
        <fullName evidence="4">Pseudouridine synthase</fullName>
        <ecNumber evidence="4">5.4.99.-</ecNumber>
    </recommendedName>
</protein>
<dbReference type="GO" id="GO:0003723">
    <property type="term" value="F:RNA binding"/>
    <property type="evidence" value="ECO:0007669"/>
    <property type="project" value="UniProtKB-KW"/>
</dbReference>
<organism evidence="7 8">
    <name type="scientific">Neolewinella aquimaris</name>
    <dbReference type="NCBI Taxonomy" id="1835722"/>
    <lineage>
        <taxon>Bacteria</taxon>
        <taxon>Pseudomonadati</taxon>
        <taxon>Bacteroidota</taxon>
        <taxon>Saprospiria</taxon>
        <taxon>Saprospirales</taxon>
        <taxon>Lewinellaceae</taxon>
        <taxon>Neolewinella</taxon>
    </lineage>
</organism>
<comment type="caution">
    <text evidence="7">The sequence shown here is derived from an EMBL/GenBank/DDBJ whole genome shotgun (WGS) entry which is preliminary data.</text>
</comment>
<dbReference type="SUPFAM" id="SSF55174">
    <property type="entry name" value="Alpha-L RNA-binding motif"/>
    <property type="match status" value="1"/>
</dbReference>
<name>A0A840E8W4_9BACT</name>
<evidence type="ECO:0000256" key="1">
    <source>
        <dbReference type="ARBA" id="ARBA00008348"/>
    </source>
</evidence>
<dbReference type="InterPro" id="IPR006145">
    <property type="entry name" value="PsdUridine_synth_RsuA/RluA"/>
</dbReference>
<dbReference type="FunFam" id="3.10.290.10:FF:000003">
    <property type="entry name" value="Pseudouridine synthase"/>
    <property type="match status" value="1"/>
</dbReference>
<dbReference type="PANTHER" id="PTHR47683">
    <property type="entry name" value="PSEUDOURIDINE SYNTHASE FAMILY PROTEIN-RELATED"/>
    <property type="match status" value="1"/>
</dbReference>
<sequence>MKQPRRFQRSQARNSSNPPGLDREPAELIGMRLNKYIAHSGVASRRTAGDMVKAGKVKVNGEVLDNPAYQIKEGDVVEYEGNVVAPSERFVYILLNKPRNVITTTNDEHDRTTVMDLLDEPGLKGLRLFPVGRLDRDTTGLLLITNDGDVTTRLTHPRYETSKIYEATLDKPFSPDDLAQMKAGYDLEDGPFLPDWVRYSKEDEPTKVTLQIHNGRNRIVRRAFEHFGYTVDKLDRTYLAGLTKKNLPRGFYRYLSEEEVRRLKYFR</sequence>
<dbReference type="RefSeq" id="WP_183496239.1">
    <property type="nucleotide sequence ID" value="NZ_JACIFF010000006.1"/>
</dbReference>
<feature type="domain" description="RNA-binding S4" evidence="6">
    <location>
        <begin position="31"/>
        <end position="90"/>
    </location>
</feature>
<evidence type="ECO:0000313" key="7">
    <source>
        <dbReference type="EMBL" id="MBB4080005.1"/>
    </source>
</evidence>
<dbReference type="PROSITE" id="PS50889">
    <property type="entry name" value="S4"/>
    <property type="match status" value="1"/>
</dbReference>
<dbReference type="Gene3D" id="3.30.70.580">
    <property type="entry name" value="Pseudouridine synthase I, catalytic domain, N-terminal subdomain"/>
    <property type="match status" value="1"/>
</dbReference>
<keyword evidence="8" id="KW-1185">Reference proteome</keyword>
<dbReference type="GO" id="GO:0120159">
    <property type="term" value="F:rRNA pseudouridine synthase activity"/>
    <property type="evidence" value="ECO:0007669"/>
    <property type="project" value="UniProtKB-ARBA"/>
</dbReference>
<keyword evidence="2 4" id="KW-0413">Isomerase</keyword>
<reference evidence="7 8" key="1">
    <citation type="submission" date="2020-08" db="EMBL/GenBank/DDBJ databases">
        <title>Genomic Encyclopedia of Type Strains, Phase IV (KMG-IV): sequencing the most valuable type-strain genomes for metagenomic binning, comparative biology and taxonomic classification.</title>
        <authorList>
            <person name="Goeker M."/>
        </authorList>
    </citation>
    <scope>NUCLEOTIDE SEQUENCE [LARGE SCALE GENOMIC DNA]</scope>
    <source>
        <strain evidence="7 8">DSM 105137</strain>
    </source>
</reference>
<comment type="similarity">
    <text evidence="1 4">Belongs to the pseudouridine synthase RsuA family.</text>
</comment>
<dbReference type="AlphaFoldDB" id="A0A840E8W4"/>
<dbReference type="GO" id="GO:0000455">
    <property type="term" value="P:enzyme-directed rRNA pseudouridine synthesis"/>
    <property type="evidence" value="ECO:0007669"/>
    <property type="project" value="UniProtKB-ARBA"/>
</dbReference>
<dbReference type="InterPro" id="IPR042092">
    <property type="entry name" value="PsdUridine_s_RsuA/RluB/E/F_cat"/>
</dbReference>
<keyword evidence="3" id="KW-0694">RNA-binding</keyword>
<dbReference type="NCBIfam" id="TIGR00093">
    <property type="entry name" value="pseudouridine synthase"/>
    <property type="match status" value="1"/>
</dbReference>
<dbReference type="CDD" id="cd00165">
    <property type="entry name" value="S4"/>
    <property type="match status" value="1"/>
</dbReference>
<dbReference type="PROSITE" id="PS01149">
    <property type="entry name" value="PSI_RSU"/>
    <property type="match status" value="1"/>
</dbReference>
<evidence type="ECO:0000256" key="3">
    <source>
        <dbReference type="PROSITE-ProRule" id="PRU00182"/>
    </source>
</evidence>
<dbReference type="InterPro" id="IPR050343">
    <property type="entry name" value="RsuA_PseudoU_synthase"/>
</dbReference>
<evidence type="ECO:0000259" key="6">
    <source>
        <dbReference type="SMART" id="SM00363"/>
    </source>
</evidence>
<dbReference type="Pfam" id="PF00849">
    <property type="entry name" value="PseudoU_synth_2"/>
    <property type="match status" value="1"/>
</dbReference>
<dbReference type="InterPro" id="IPR018496">
    <property type="entry name" value="PsdUridine_synth_RsuA/RluB_CS"/>
</dbReference>
<dbReference type="InterPro" id="IPR000748">
    <property type="entry name" value="PsdUridine_synth_RsuA/RluB/E/F"/>
</dbReference>
<evidence type="ECO:0000256" key="5">
    <source>
        <dbReference type="SAM" id="MobiDB-lite"/>
    </source>
</evidence>
<dbReference type="Gene3D" id="3.10.290.10">
    <property type="entry name" value="RNA-binding S4 domain"/>
    <property type="match status" value="1"/>
</dbReference>
<evidence type="ECO:0000313" key="8">
    <source>
        <dbReference type="Proteomes" id="UP000576209"/>
    </source>
</evidence>
<dbReference type="InterPro" id="IPR020094">
    <property type="entry name" value="TruA/RsuA/RluB/E/F_N"/>
</dbReference>
<dbReference type="InterPro" id="IPR036986">
    <property type="entry name" value="S4_RNA-bd_sf"/>
</dbReference>
<dbReference type="InterPro" id="IPR020103">
    <property type="entry name" value="PsdUridine_synth_cat_dom_sf"/>
</dbReference>
<dbReference type="Proteomes" id="UP000576209">
    <property type="component" value="Unassembled WGS sequence"/>
</dbReference>
<feature type="compositionally biased region" description="Polar residues" evidence="5">
    <location>
        <begin position="9"/>
        <end position="18"/>
    </location>
</feature>
<evidence type="ECO:0000256" key="4">
    <source>
        <dbReference type="RuleBase" id="RU003887"/>
    </source>
</evidence>
<proteinExistence type="inferred from homology"/>
<dbReference type="SUPFAM" id="SSF55120">
    <property type="entry name" value="Pseudouridine synthase"/>
    <property type="match status" value="1"/>
</dbReference>
<dbReference type="SMART" id="SM00363">
    <property type="entry name" value="S4"/>
    <property type="match status" value="1"/>
</dbReference>
<dbReference type="InterPro" id="IPR002942">
    <property type="entry name" value="S4_RNA-bd"/>
</dbReference>
<dbReference type="EMBL" id="JACIFF010000006">
    <property type="protein sequence ID" value="MBB4080005.1"/>
    <property type="molecule type" value="Genomic_DNA"/>
</dbReference>
<gene>
    <name evidence="7" type="ORF">GGR28_002632</name>
</gene>
<dbReference type="EC" id="5.4.99.-" evidence="4"/>
<dbReference type="Pfam" id="PF01479">
    <property type="entry name" value="S4"/>
    <property type="match status" value="1"/>
</dbReference>
<dbReference type="Gene3D" id="3.30.70.1560">
    <property type="entry name" value="Alpha-L RNA-binding motif"/>
    <property type="match status" value="1"/>
</dbReference>
<dbReference type="CDD" id="cd02870">
    <property type="entry name" value="PseudoU_synth_RsuA_like"/>
    <property type="match status" value="1"/>
</dbReference>
<dbReference type="PANTHER" id="PTHR47683:SF2">
    <property type="entry name" value="RNA-BINDING S4 DOMAIN-CONTAINING PROTEIN"/>
    <property type="match status" value="1"/>
</dbReference>
<evidence type="ECO:0000256" key="2">
    <source>
        <dbReference type="ARBA" id="ARBA00023235"/>
    </source>
</evidence>